<proteinExistence type="predicted"/>
<accession>A0ABT8ZZJ6</accession>
<evidence type="ECO:0000313" key="2">
    <source>
        <dbReference type="EMBL" id="MDO7842539.1"/>
    </source>
</evidence>
<dbReference type="Proteomes" id="UP001176468">
    <property type="component" value="Unassembled WGS sequence"/>
</dbReference>
<dbReference type="PANTHER" id="PTHR34853">
    <property type="match status" value="1"/>
</dbReference>
<dbReference type="SUPFAM" id="SSF53474">
    <property type="entry name" value="alpha/beta-Hydrolases"/>
    <property type="match status" value="1"/>
</dbReference>
<comment type="caution">
    <text evidence="2">The sequence shown here is derived from an EMBL/GenBank/DDBJ whole genome shotgun (WGS) entry which is preliminary data.</text>
</comment>
<reference evidence="2" key="1">
    <citation type="submission" date="2023-07" db="EMBL/GenBank/DDBJ databases">
        <authorList>
            <person name="Kim M.K."/>
        </authorList>
    </citation>
    <scope>NUCLEOTIDE SEQUENCE</scope>
    <source>
        <strain evidence="2">CA1-15</strain>
    </source>
</reference>
<gene>
    <name evidence="2" type="ORF">Q5H94_09390</name>
</gene>
<dbReference type="InterPro" id="IPR005152">
    <property type="entry name" value="Lipase_secreted"/>
</dbReference>
<feature type="chain" id="PRO_5046784232" evidence="1">
    <location>
        <begin position="26"/>
        <end position="377"/>
    </location>
</feature>
<dbReference type="PIRSF" id="PIRSF029171">
    <property type="entry name" value="Esterase_LipA"/>
    <property type="match status" value="1"/>
</dbReference>
<protein>
    <submittedName>
        <fullName evidence="2">Alpha/beta fold hydrolase</fullName>
    </submittedName>
</protein>
<sequence>MPRCTAALSIAISGALLTAPIAPLAAQQGAIVRSTSIAGAPAGAAAHRISYRSTDKDGRPIVVTGAVVVPTGRAPAGGRPVVVWAHGASGVAEPCGLSDKPGLFAQIAGLKEMLAAGYVVTAPDYQGLGNPGPHPFLIGPAAAHSVLDAVRAARAMPGAQTSAHYAVWGESLGAYSALWSGKLAARYAPELTLVGVAAAAPPTDIKANLTGGTNAAVRAFLMAYAGESWSKVYGLPLTTVVKPATATLITAIARNCVSLDGFKLRTKIGMLRLAHQLRNVDLAASPRWAALMTQNSVTPDGLAVPLLIAQGSKDVIVSPAVTKRFVDRLCAARATVRYVPIAGGDHVSVAKSSVAVTTAWLRQRFADAPAPNDCGRL</sequence>
<keyword evidence="1" id="KW-0732">Signal</keyword>
<dbReference type="RefSeq" id="WP_304560998.1">
    <property type="nucleotide sequence ID" value="NZ_JAUQSZ010000005.1"/>
</dbReference>
<keyword evidence="3" id="KW-1185">Reference proteome</keyword>
<dbReference type="PANTHER" id="PTHR34853:SF1">
    <property type="entry name" value="LIPASE 5"/>
    <property type="match status" value="1"/>
</dbReference>
<evidence type="ECO:0000313" key="3">
    <source>
        <dbReference type="Proteomes" id="UP001176468"/>
    </source>
</evidence>
<dbReference type="EMBL" id="JAUQSZ010000005">
    <property type="protein sequence ID" value="MDO7842539.1"/>
    <property type="molecule type" value="Genomic_DNA"/>
</dbReference>
<dbReference type="Pfam" id="PF03583">
    <property type="entry name" value="LIP"/>
    <property type="match status" value="1"/>
</dbReference>
<dbReference type="Gene3D" id="3.40.50.1820">
    <property type="entry name" value="alpha/beta hydrolase"/>
    <property type="match status" value="2"/>
</dbReference>
<dbReference type="InterPro" id="IPR029058">
    <property type="entry name" value="AB_hydrolase_fold"/>
</dbReference>
<evidence type="ECO:0000256" key="1">
    <source>
        <dbReference type="SAM" id="SignalP"/>
    </source>
</evidence>
<name>A0ABT8ZZJ6_9SPHN</name>
<organism evidence="2 3">
    <name type="scientific">Sphingomonas immobilis</name>
    <dbReference type="NCBI Taxonomy" id="3063997"/>
    <lineage>
        <taxon>Bacteria</taxon>
        <taxon>Pseudomonadati</taxon>
        <taxon>Pseudomonadota</taxon>
        <taxon>Alphaproteobacteria</taxon>
        <taxon>Sphingomonadales</taxon>
        <taxon>Sphingomonadaceae</taxon>
        <taxon>Sphingomonas</taxon>
    </lineage>
</organism>
<feature type="signal peptide" evidence="1">
    <location>
        <begin position="1"/>
        <end position="25"/>
    </location>
</feature>
<dbReference type="GO" id="GO:0016787">
    <property type="term" value="F:hydrolase activity"/>
    <property type="evidence" value="ECO:0007669"/>
    <property type="project" value="UniProtKB-KW"/>
</dbReference>
<keyword evidence="2" id="KW-0378">Hydrolase</keyword>